<proteinExistence type="predicted"/>
<dbReference type="EMBL" id="BMAW01095833">
    <property type="protein sequence ID" value="GFS72162.1"/>
    <property type="molecule type" value="Genomic_DNA"/>
</dbReference>
<protein>
    <submittedName>
        <fullName evidence="1">Uncharacterized protein</fullName>
    </submittedName>
</protein>
<comment type="caution">
    <text evidence="1">The sequence shown here is derived from an EMBL/GenBank/DDBJ whole genome shotgun (WGS) entry which is preliminary data.</text>
</comment>
<gene>
    <name evidence="1" type="ORF">NPIL_306801</name>
</gene>
<reference evidence="1" key="1">
    <citation type="submission" date="2020-08" db="EMBL/GenBank/DDBJ databases">
        <title>Multicomponent nature underlies the extraordinary mechanical properties of spider dragline silk.</title>
        <authorList>
            <person name="Kono N."/>
            <person name="Nakamura H."/>
            <person name="Mori M."/>
            <person name="Yoshida Y."/>
            <person name="Ohtoshi R."/>
            <person name="Malay A.D."/>
            <person name="Moran D.A.P."/>
            <person name="Tomita M."/>
            <person name="Numata K."/>
            <person name="Arakawa K."/>
        </authorList>
    </citation>
    <scope>NUCLEOTIDE SEQUENCE</scope>
</reference>
<organism evidence="1 2">
    <name type="scientific">Nephila pilipes</name>
    <name type="common">Giant wood spider</name>
    <name type="synonym">Nephila maculata</name>
    <dbReference type="NCBI Taxonomy" id="299642"/>
    <lineage>
        <taxon>Eukaryota</taxon>
        <taxon>Metazoa</taxon>
        <taxon>Ecdysozoa</taxon>
        <taxon>Arthropoda</taxon>
        <taxon>Chelicerata</taxon>
        <taxon>Arachnida</taxon>
        <taxon>Araneae</taxon>
        <taxon>Araneomorphae</taxon>
        <taxon>Entelegynae</taxon>
        <taxon>Araneoidea</taxon>
        <taxon>Nephilidae</taxon>
        <taxon>Nephila</taxon>
    </lineage>
</organism>
<dbReference type="Proteomes" id="UP000887013">
    <property type="component" value="Unassembled WGS sequence"/>
</dbReference>
<sequence length="102" mass="11930">MMRYRTPCSFNICSPFVDSENPLLDLHRIRILWENDCQHLLNTSWCVPWDCSNLMTENIRVVDRGSEFHSWLGVLFWGNDRIYQDSGLNLLGSSLGVIYFTV</sequence>
<name>A0A8X6MQD4_NEPPI</name>
<evidence type="ECO:0000313" key="2">
    <source>
        <dbReference type="Proteomes" id="UP000887013"/>
    </source>
</evidence>
<evidence type="ECO:0000313" key="1">
    <source>
        <dbReference type="EMBL" id="GFS72162.1"/>
    </source>
</evidence>
<dbReference type="AlphaFoldDB" id="A0A8X6MQD4"/>
<keyword evidence="2" id="KW-1185">Reference proteome</keyword>
<accession>A0A8X6MQD4</accession>